<protein>
    <recommendedName>
        <fullName evidence="8">Integrase</fullName>
    </recommendedName>
</protein>
<evidence type="ECO:0000313" key="6">
    <source>
        <dbReference type="EMBL" id="OLO48170.1"/>
    </source>
</evidence>
<evidence type="ECO:0000256" key="3">
    <source>
        <dbReference type="PROSITE-ProRule" id="PRU01248"/>
    </source>
</evidence>
<feature type="domain" description="Core-binding (CB)" evidence="5">
    <location>
        <begin position="12"/>
        <end position="89"/>
    </location>
</feature>
<keyword evidence="1 3" id="KW-0238">DNA-binding</keyword>
<dbReference type="InterPro" id="IPR044068">
    <property type="entry name" value="CB"/>
</dbReference>
<evidence type="ECO:0000313" key="7">
    <source>
        <dbReference type="Proteomes" id="UP000186471"/>
    </source>
</evidence>
<dbReference type="Pfam" id="PF00589">
    <property type="entry name" value="Phage_integrase"/>
    <property type="match status" value="1"/>
</dbReference>
<feature type="domain" description="Tyr recombinase" evidence="4">
    <location>
        <begin position="110"/>
        <end position="277"/>
    </location>
</feature>
<dbReference type="PROSITE" id="PS51898">
    <property type="entry name" value="TYR_RECOMBINASE"/>
    <property type="match status" value="1"/>
</dbReference>
<dbReference type="AlphaFoldDB" id="A0A1Q8VJA1"/>
<dbReference type="EMBL" id="MSKK01000008">
    <property type="protein sequence ID" value="OLO48170.1"/>
    <property type="molecule type" value="Genomic_DNA"/>
</dbReference>
<evidence type="ECO:0000259" key="5">
    <source>
        <dbReference type="PROSITE" id="PS51900"/>
    </source>
</evidence>
<evidence type="ECO:0000256" key="2">
    <source>
        <dbReference type="ARBA" id="ARBA00023172"/>
    </source>
</evidence>
<dbReference type="InterPro" id="IPR002104">
    <property type="entry name" value="Integrase_catalytic"/>
</dbReference>
<reference evidence="6 7" key="1">
    <citation type="submission" date="2016-12" db="EMBL/GenBank/DDBJ databases">
        <title>Genomic comparison of strains in the 'Actinomyces naeslundii' group.</title>
        <authorList>
            <person name="Mughal S.R."/>
            <person name="Do T."/>
            <person name="Gilbert S.C."/>
            <person name="Witherden E.A."/>
            <person name="Didelot X."/>
            <person name="Beighton D."/>
        </authorList>
    </citation>
    <scope>NUCLEOTIDE SEQUENCE [LARGE SCALE GENOMIC DNA]</scope>
    <source>
        <strain evidence="6 7">R21091</strain>
    </source>
</reference>
<dbReference type="InterPro" id="IPR013762">
    <property type="entry name" value="Integrase-like_cat_sf"/>
</dbReference>
<dbReference type="PANTHER" id="PTHR30349:SF64">
    <property type="entry name" value="PROPHAGE INTEGRASE INTD-RELATED"/>
    <property type="match status" value="1"/>
</dbReference>
<comment type="caution">
    <text evidence="6">The sequence shown here is derived from an EMBL/GenBank/DDBJ whole genome shotgun (WGS) entry which is preliminary data.</text>
</comment>
<evidence type="ECO:0000259" key="4">
    <source>
        <dbReference type="PROSITE" id="PS51898"/>
    </source>
</evidence>
<dbReference type="GO" id="GO:0003677">
    <property type="term" value="F:DNA binding"/>
    <property type="evidence" value="ECO:0007669"/>
    <property type="project" value="UniProtKB-UniRule"/>
</dbReference>
<dbReference type="SUPFAM" id="SSF56349">
    <property type="entry name" value="DNA breaking-rejoining enzymes"/>
    <property type="match status" value="1"/>
</dbReference>
<dbReference type="InterPro" id="IPR050090">
    <property type="entry name" value="Tyrosine_recombinase_XerCD"/>
</dbReference>
<name>A0A1Q8VJA1_9ACTO</name>
<gene>
    <name evidence="6" type="ORF">BKH31_02780</name>
</gene>
<dbReference type="Proteomes" id="UP000186471">
    <property type="component" value="Unassembled WGS sequence"/>
</dbReference>
<dbReference type="InterPro" id="IPR011010">
    <property type="entry name" value="DNA_brk_join_enz"/>
</dbReference>
<dbReference type="OrthoDB" id="1822491at2"/>
<dbReference type="RefSeq" id="WP_075410968.1">
    <property type="nucleotide sequence ID" value="NZ_MSKK01000008.1"/>
</dbReference>
<evidence type="ECO:0008006" key="8">
    <source>
        <dbReference type="Google" id="ProtNLM"/>
    </source>
</evidence>
<proteinExistence type="predicted"/>
<keyword evidence="2" id="KW-0233">DNA recombination</keyword>
<evidence type="ECO:0000256" key="1">
    <source>
        <dbReference type="ARBA" id="ARBA00023125"/>
    </source>
</evidence>
<dbReference type="Gene3D" id="1.10.443.10">
    <property type="entry name" value="Intergrase catalytic core"/>
    <property type="match status" value="1"/>
</dbReference>
<sequence>MRNPLKVVHADDAPDTLIDAWTLTMQAQGLSHATITERTRLIRQLARTTGTDPAALTPHTLTVFLAAIDSPVTADAYYSIARAWCTWLVRAGHRDDDPTMRVPRPRVPPAKPRPITRPQLDTLLATPLRQDTRTKIFLASYAGLRIHEIAKLKGEDIDLAGGTLTITGKGGRTDLLPAHPIILDQATNYPRKGHWFPSPTRPGQHVAAKTVGTVIARALRRAGIDATAHQLRHFFATSLLEAGIDSRIVQTLMRHASLATTGRYLGVTLAQQRQALTGLRIVASATLDTDPTLRAQ</sequence>
<accession>A0A1Q8VJA1</accession>
<organism evidence="6 7">
    <name type="scientific">Actinomyces oris</name>
    <dbReference type="NCBI Taxonomy" id="544580"/>
    <lineage>
        <taxon>Bacteria</taxon>
        <taxon>Bacillati</taxon>
        <taxon>Actinomycetota</taxon>
        <taxon>Actinomycetes</taxon>
        <taxon>Actinomycetales</taxon>
        <taxon>Actinomycetaceae</taxon>
        <taxon>Actinomyces</taxon>
    </lineage>
</organism>
<dbReference type="GO" id="GO:0006310">
    <property type="term" value="P:DNA recombination"/>
    <property type="evidence" value="ECO:0007669"/>
    <property type="project" value="UniProtKB-KW"/>
</dbReference>
<dbReference type="PANTHER" id="PTHR30349">
    <property type="entry name" value="PHAGE INTEGRASE-RELATED"/>
    <property type="match status" value="1"/>
</dbReference>
<dbReference type="PROSITE" id="PS51900">
    <property type="entry name" value="CB"/>
    <property type="match status" value="1"/>
</dbReference>
<dbReference type="GO" id="GO:0015074">
    <property type="term" value="P:DNA integration"/>
    <property type="evidence" value="ECO:0007669"/>
    <property type="project" value="InterPro"/>
</dbReference>